<dbReference type="EMBL" id="JAPDRQ010000108">
    <property type="protein sequence ID" value="KAJ9654956.1"/>
    <property type="molecule type" value="Genomic_DNA"/>
</dbReference>
<protein>
    <submittedName>
        <fullName evidence="1">Uncharacterized protein</fullName>
    </submittedName>
</protein>
<evidence type="ECO:0000313" key="2">
    <source>
        <dbReference type="Proteomes" id="UP001172386"/>
    </source>
</evidence>
<accession>A0ACC3A3X3</accession>
<reference evidence="1" key="1">
    <citation type="submission" date="2022-10" db="EMBL/GenBank/DDBJ databases">
        <title>Culturing micro-colonial fungi from biological soil crusts in the Mojave desert and describing Neophaeococcomyces mojavensis, and introducing the new genera and species Taxawa tesnikishii.</title>
        <authorList>
            <person name="Kurbessoian T."/>
            <person name="Stajich J.E."/>
        </authorList>
    </citation>
    <scope>NUCLEOTIDE SEQUENCE</scope>
    <source>
        <strain evidence="1">JES_112</strain>
    </source>
</reference>
<sequence>MKSSVQTLMALFAMTVVLTAAQSADSGFSITLTGTFVISPDWEIIVQPPDIAPSRMLPYSSQITPEKMTSKTDSMMVVLPVPVDGDGKIVLVTKEARDTKDAKDMLRLGLFIGFLTPVGIMLIITVIMYALSIRTYRKHQIPRPR</sequence>
<name>A0ACC3A3X3_9EURO</name>
<comment type="caution">
    <text evidence="1">The sequence shown here is derived from an EMBL/GenBank/DDBJ whole genome shotgun (WGS) entry which is preliminary data.</text>
</comment>
<gene>
    <name evidence="1" type="ORF">H2198_006070</name>
</gene>
<evidence type="ECO:0000313" key="1">
    <source>
        <dbReference type="EMBL" id="KAJ9654956.1"/>
    </source>
</evidence>
<proteinExistence type="predicted"/>
<dbReference type="Proteomes" id="UP001172386">
    <property type="component" value="Unassembled WGS sequence"/>
</dbReference>
<keyword evidence="2" id="KW-1185">Reference proteome</keyword>
<organism evidence="1 2">
    <name type="scientific">Neophaeococcomyces mojaviensis</name>
    <dbReference type="NCBI Taxonomy" id="3383035"/>
    <lineage>
        <taxon>Eukaryota</taxon>
        <taxon>Fungi</taxon>
        <taxon>Dikarya</taxon>
        <taxon>Ascomycota</taxon>
        <taxon>Pezizomycotina</taxon>
        <taxon>Eurotiomycetes</taxon>
        <taxon>Chaetothyriomycetidae</taxon>
        <taxon>Chaetothyriales</taxon>
        <taxon>Chaetothyriales incertae sedis</taxon>
        <taxon>Neophaeococcomyces</taxon>
    </lineage>
</organism>